<comment type="caution">
    <text evidence="3">The sequence shown here is derived from an EMBL/GenBank/DDBJ whole genome shotgun (WGS) entry which is preliminary data.</text>
</comment>
<dbReference type="SUPFAM" id="SSF53756">
    <property type="entry name" value="UDP-Glycosyltransferase/glycogen phosphorylase"/>
    <property type="match status" value="1"/>
</dbReference>
<dbReference type="PANTHER" id="PTHR12526:SF630">
    <property type="entry name" value="GLYCOSYLTRANSFERASE"/>
    <property type="match status" value="1"/>
</dbReference>
<dbReference type="RefSeq" id="WP_380801900.1">
    <property type="nucleotide sequence ID" value="NZ_JBHUIV010000016.1"/>
</dbReference>
<proteinExistence type="predicted"/>
<dbReference type="Proteomes" id="UP001597414">
    <property type="component" value="Unassembled WGS sequence"/>
</dbReference>
<feature type="domain" description="Glycosyltransferase subfamily 4-like N-terminal" evidence="2">
    <location>
        <begin position="45"/>
        <end position="148"/>
    </location>
</feature>
<dbReference type="Gene3D" id="3.40.50.2000">
    <property type="entry name" value="Glycogen Phosphorylase B"/>
    <property type="match status" value="2"/>
</dbReference>
<dbReference type="InterPro" id="IPR028098">
    <property type="entry name" value="Glyco_trans_4-like_N"/>
</dbReference>
<dbReference type="Pfam" id="PF13477">
    <property type="entry name" value="Glyco_trans_4_2"/>
    <property type="match status" value="1"/>
</dbReference>
<dbReference type="CDD" id="cd03808">
    <property type="entry name" value="GT4_CapM-like"/>
    <property type="match status" value="1"/>
</dbReference>
<sequence length="384" mass="43896">MGKQKKLIVGITAEGSVNLLLGQMAYFKSLGYKTYLLAPYSERSAKFCENEGCEHLVINIEREISIWKDLQTLWQILKIFNKVKPEIVNLGTPKVSLLGMIAAFILRVPNRIYTCRGFRFEHEQGKKKQILIVMEKITSLLAHKVICISKSVQDLGHQFKIFDHKKSLVILKGSSNGVNLSLFDPEKINQTKRKELVQEFCLEGKFVFGFIGRIVDRKGIQELMGVFDNLYEKNKNLRLLLVGPFEMEQITDKSLFDKANNHPGIINIGRVMQDEVPPYLSLIDVFVLPAWWEGFGNVLIQAAAMGIPVISTHATGTKDAVEDGFNGLLVPVKDNAKLKEAMIQLLEEDEIRKRMGENGKIWAQNFDREMIWKEMDKIYREDYV</sequence>
<feature type="domain" description="Glycosyl transferase family 1" evidence="1">
    <location>
        <begin position="203"/>
        <end position="361"/>
    </location>
</feature>
<dbReference type="EMBL" id="JBHUIV010000016">
    <property type="protein sequence ID" value="MFD2201838.1"/>
    <property type="molecule type" value="Genomic_DNA"/>
</dbReference>
<evidence type="ECO:0000313" key="4">
    <source>
        <dbReference type="Proteomes" id="UP001597414"/>
    </source>
</evidence>
<dbReference type="PANTHER" id="PTHR12526">
    <property type="entry name" value="GLYCOSYLTRANSFERASE"/>
    <property type="match status" value="1"/>
</dbReference>
<organism evidence="3 4">
    <name type="scientific">Shivajiella indica</name>
    <dbReference type="NCBI Taxonomy" id="872115"/>
    <lineage>
        <taxon>Bacteria</taxon>
        <taxon>Pseudomonadati</taxon>
        <taxon>Bacteroidota</taxon>
        <taxon>Cytophagia</taxon>
        <taxon>Cytophagales</taxon>
        <taxon>Cyclobacteriaceae</taxon>
        <taxon>Shivajiella</taxon>
    </lineage>
</organism>
<dbReference type="InterPro" id="IPR001296">
    <property type="entry name" value="Glyco_trans_1"/>
</dbReference>
<evidence type="ECO:0000259" key="1">
    <source>
        <dbReference type="Pfam" id="PF00534"/>
    </source>
</evidence>
<protein>
    <submittedName>
        <fullName evidence="3">Glycosyltransferase family 4 protein</fullName>
    </submittedName>
</protein>
<evidence type="ECO:0000259" key="2">
    <source>
        <dbReference type="Pfam" id="PF13477"/>
    </source>
</evidence>
<reference evidence="4" key="1">
    <citation type="journal article" date="2019" name="Int. J. Syst. Evol. Microbiol.">
        <title>The Global Catalogue of Microorganisms (GCM) 10K type strain sequencing project: providing services to taxonomists for standard genome sequencing and annotation.</title>
        <authorList>
            <consortium name="The Broad Institute Genomics Platform"/>
            <consortium name="The Broad Institute Genome Sequencing Center for Infectious Disease"/>
            <person name="Wu L."/>
            <person name="Ma J."/>
        </authorList>
    </citation>
    <scope>NUCLEOTIDE SEQUENCE [LARGE SCALE GENOMIC DNA]</scope>
    <source>
        <strain evidence="4">KCTC 19812</strain>
    </source>
</reference>
<evidence type="ECO:0000313" key="3">
    <source>
        <dbReference type="EMBL" id="MFD2201838.1"/>
    </source>
</evidence>
<name>A0ABW5B6T9_9BACT</name>
<gene>
    <name evidence="3" type="ORF">ACFSKV_09680</name>
</gene>
<accession>A0ABW5B6T9</accession>
<keyword evidence="4" id="KW-1185">Reference proteome</keyword>
<dbReference type="Pfam" id="PF00534">
    <property type="entry name" value="Glycos_transf_1"/>
    <property type="match status" value="1"/>
</dbReference>